<dbReference type="Gene3D" id="3.40.50.620">
    <property type="entry name" value="HUPs"/>
    <property type="match status" value="1"/>
</dbReference>
<evidence type="ECO:0000259" key="2">
    <source>
        <dbReference type="Pfam" id="PF02698"/>
    </source>
</evidence>
<protein>
    <submittedName>
        <fullName evidence="3">Uncharacterized SAM-binding protein YcdF (DUF218 family)</fullName>
    </submittedName>
</protein>
<reference evidence="3 4" key="1">
    <citation type="submission" date="2019-02" db="EMBL/GenBank/DDBJ databases">
        <title>Genomic Encyclopedia of Archaeal and Bacterial Type Strains, Phase II (KMG-II): from individual species to whole genera.</title>
        <authorList>
            <person name="Goeker M."/>
        </authorList>
    </citation>
    <scope>NUCLEOTIDE SEQUENCE [LARGE SCALE GENOMIC DNA]</scope>
    <source>
        <strain evidence="3 4">DSM 18101</strain>
    </source>
</reference>
<dbReference type="GO" id="GO:0043164">
    <property type="term" value="P:Gram-negative-bacterium-type cell wall biogenesis"/>
    <property type="evidence" value="ECO:0007669"/>
    <property type="project" value="TreeGrafter"/>
</dbReference>
<dbReference type="Pfam" id="PF02698">
    <property type="entry name" value="DUF218"/>
    <property type="match status" value="1"/>
</dbReference>
<dbReference type="AlphaFoldDB" id="A0A4Q7YR07"/>
<feature type="transmembrane region" description="Helical" evidence="1">
    <location>
        <begin position="7"/>
        <end position="26"/>
    </location>
</feature>
<evidence type="ECO:0000256" key="1">
    <source>
        <dbReference type="SAM" id="Phobius"/>
    </source>
</evidence>
<keyword evidence="1" id="KW-1133">Transmembrane helix</keyword>
<dbReference type="InterPro" id="IPR003848">
    <property type="entry name" value="DUF218"/>
</dbReference>
<dbReference type="GO" id="GO:0005886">
    <property type="term" value="C:plasma membrane"/>
    <property type="evidence" value="ECO:0007669"/>
    <property type="project" value="TreeGrafter"/>
</dbReference>
<dbReference type="EMBL" id="SHKW01000001">
    <property type="protein sequence ID" value="RZU39604.1"/>
    <property type="molecule type" value="Genomic_DNA"/>
</dbReference>
<comment type="caution">
    <text evidence="3">The sequence shown here is derived from an EMBL/GenBank/DDBJ whole genome shotgun (WGS) entry which is preliminary data.</text>
</comment>
<dbReference type="PANTHER" id="PTHR30336:SF4">
    <property type="entry name" value="ENVELOPE BIOGENESIS FACTOR ELYC"/>
    <property type="match status" value="1"/>
</dbReference>
<dbReference type="OrthoDB" id="9782395at2"/>
<evidence type="ECO:0000313" key="4">
    <source>
        <dbReference type="Proteomes" id="UP000292958"/>
    </source>
</evidence>
<keyword evidence="4" id="KW-1185">Reference proteome</keyword>
<dbReference type="InterPro" id="IPR014729">
    <property type="entry name" value="Rossmann-like_a/b/a_fold"/>
</dbReference>
<dbReference type="RefSeq" id="WP_130417790.1">
    <property type="nucleotide sequence ID" value="NZ_SHKW01000001.1"/>
</dbReference>
<dbReference type="InterPro" id="IPR051599">
    <property type="entry name" value="Cell_Envelope_Assoc"/>
</dbReference>
<keyword evidence="1" id="KW-0812">Transmembrane</keyword>
<dbReference type="GO" id="GO:0000270">
    <property type="term" value="P:peptidoglycan metabolic process"/>
    <property type="evidence" value="ECO:0007669"/>
    <property type="project" value="TreeGrafter"/>
</dbReference>
<gene>
    <name evidence="3" type="ORF">BDD14_0990</name>
</gene>
<sequence>MKLFRQTFFVLFLCVWIFALVLYGNFLTIARHNTAATHFDTIVVLGTPSRLDGTPSPEQRERVLEGVREYKAGVASHIIMTGGAAHNHFVEAHSMAQFAASQGVPPADIVEEAQAQNTIQNIFYSAQIMRQQRWSSAEVISSPYHLGRTSLILMAFNHRQPSLNIDWSTHPSGWPDEYAIYHKIVLYSVESWRCLQLRFHGFPSSRFLPQPA</sequence>
<organism evidence="3 4">
    <name type="scientific">Edaphobacter modestus</name>
    <dbReference type="NCBI Taxonomy" id="388466"/>
    <lineage>
        <taxon>Bacteria</taxon>
        <taxon>Pseudomonadati</taxon>
        <taxon>Acidobacteriota</taxon>
        <taxon>Terriglobia</taxon>
        <taxon>Terriglobales</taxon>
        <taxon>Acidobacteriaceae</taxon>
        <taxon>Edaphobacter</taxon>
    </lineage>
</organism>
<feature type="domain" description="DUF218" evidence="2">
    <location>
        <begin position="40"/>
        <end position="157"/>
    </location>
</feature>
<dbReference type="Proteomes" id="UP000292958">
    <property type="component" value="Unassembled WGS sequence"/>
</dbReference>
<evidence type="ECO:0000313" key="3">
    <source>
        <dbReference type="EMBL" id="RZU39604.1"/>
    </source>
</evidence>
<name>A0A4Q7YR07_9BACT</name>
<dbReference type="PANTHER" id="PTHR30336">
    <property type="entry name" value="INNER MEMBRANE PROTEIN, PROBABLE PERMEASE"/>
    <property type="match status" value="1"/>
</dbReference>
<accession>A0A4Q7YR07</accession>
<proteinExistence type="predicted"/>
<dbReference type="CDD" id="cd06259">
    <property type="entry name" value="YdcF-like"/>
    <property type="match status" value="1"/>
</dbReference>
<keyword evidence="1" id="KW-0472">Membrane</keyword>